<dbReference type="AlphaFoldDB" id="A0A8S1PNP5"/>
<gene>
    <name evidence="1" type="ORF">PSON_ATCC_30995.1.T0820215</name>
</gene>
<name>A0A8S1PNP5_9CILI</name>
<comment type="caution">
    <text evidence="1">The sequence shown here is derived from an EMBL/GenBank/DDBJ whole genome shotgun (WGS) entry which is preliminary data.</text>
</comment>
<proteinExistence type="predicted"/>
<protein>
    <submittedName>
        <fullName evidence="1">Uncharacterized protein</fullName>
    </submittedName>
</protein>
<reference evidence="1" key="1">
    <citation type="submission" date="2021-01" db="EMBL/GenBank/DDBJ databases">
        <authorList>
            <consortium name="Genoscope - CEA"/>
            <person name="William W."/>
        </authorList>
    </citation>
    <scope>NUCLEOTIDE SEQUENCE</scope>
</reference>
<evidence type="ECO:0000313" key="1">
    <source>
        <dbReference type="EMBL" id="CAD8104632.1"/>
    </source>
</evidence>
<keyword evidence="2" id="KW-1185">Reference proteome</keyword>
<accession>A0A8S1PNP5</accession>
<evidence type="ECO:0000313" key="2">
    <source>
        <dbReference type="Proteomes" id="UP000692954"/>
    </source>
</evidence>
<organism evidence="1 2">
    <name type="scientific">Paramecium sonneborni</name>
    <dbReference type="NCBI Taxonomy" id="65129"/>
    <lineage>
        <taxon>Eukaryota</taxon>
        <taxon>Sar</taxon>
        <taxon>Alveolata</taxon>
        <taxon>Ciliophora</taxon>
        <taxon>Intramacronucleata</taxon>
        <taxon>Oligohymenophorea</taxon>
        <taxon>Peniculida</taxon>
        <taxon>Parameciidae</taxon>
        <taxon>Paramecium</taxon>
    </lineage>
</organism>
<sequence>MFKQISLILIKHEKNYLISYEELISLVLLILQLYQIDSHITILVFQDEQSLLIFSKIYCVQYMYMWWRYSLLPKVTESVNNFKDNSNFGFLKKSYAVTVYDFNGQLVINRFKRGEIIVLPLLLDFDNGINQQP</sequence>
<dbReference type="Proteomes" id="UP000692954">
    <property type="component" value="Unassembled WGS sequence"/>
</dbReference>
<dbReference type="EMBL" id="CAJJDN010000082">
    <property type="protein sequence ID" value="CAD8104632.1"/>
    <property type="molecule type" value="Genomic_DNA"/>
</dbReference>